<keyword evidence="3" id="KW-0138">CF(0)</keyword>
<dbReference type="GO" id="GO:0015986">
    <property type="term" value="P:proton motive force-driven ATP synthesis"/>
    <property type="evidence" value="ECO:0007669"/>
    <property type="project" value="InterPro"/>
</dbReference>
<feature type="transmembrane region" description="Helical" evidence="8">
    <location>
        <begin position="37"/>
        <end position="54"/>
    </location>
</feature>
<evidence type="ECO:0000256" key="3">
    <source>
        <dbReference type="ARBA" id="ARBA00022547"/>
    </source>
</evidence>
<keyword evidence="8" id="KW-1133">Transmembrane helix</keyword>
<protein>
    <submittedName>
        <fullName evidence="9">Atp4</fullName>
    </submittedName>
</protein>
<organism evidence="9">
    <name type="scientific">Prototheca wickerhamii</name>
    <dbReference type="NCBI Taxonomy" id="3111"/>
    <lineage>
        <taxon>Eukaryota</taxon>
        <taxon>Viridiplantae</taxon>
        <taxon>Chlorophyta</taxon>
        <taxon>core chlorophytes</taxon>
        <taxon>Trebouxiophyceae</taxon>
        <taxon>Chlorellales</taxon>
        <taxon>Chlorellaceae</taxon>
        <taxon>Prototheca</taxon>
    </lineage>
</organism>
<feature type="transmembrane region" description="Helical" evidence="8">
    <location>
        <begin position="12"/>
        <end position="31"/>
    </location>
</feature>
<accession>A0A873HVV5</accession>
<keyword evidence="8" id="KW-0812">Transmembrane</keyword>
<proteinExistence type="predicted"/>
<dbReference type="GO" id="GO:0045259">
    <property type="term" value="C:proton-transporting ATP synthase complex"/>
    <property type="evidence" value="ECO:0007669"/>
    <property type="project" value="UniProtKB-KW"/>
</dbReference>
<dbReference type="GO" id="GO:0015078">
    <property type="term" value="F:proton transmembrane transporter activity"/>
    <property type="evidence" value="ECO:0007669"/>
    <property type="project" value="InterPro"/>
</dbReference>
<keyword evidence="7 8" id="KW-0472">Membrane</keyword>
<evidence type="ECO:0000256" key="4">
    <source>
        <dbReference type="ARBA" id="ARBA00022781"/>
    </source>
</evidence>
<dbReference type="GO" id="GO:0031966">
    <property type="term" value="C:mitochondrial membrane"/>
    <property type="evidence" value="ECO:0007669"/>
    <property type="project" value="UniProtKB-SubCell"/>
</dbReference>
<gene>
    <name evidence="9" type="primary">atp4</name>
    <name evidence="9" type="ORF">DBVPGmt_024</name>
</gene>
<keyword evidence="5" id="KW-0406">Ion transport</keyword>
<dbReference type="Pfam" id="PF05405">
    <property type="entry name" value="Mt_ATP-synt_B"/>
    <property type="match status" value="1"/>
</dbReference>
<sequence length="185" mass="21252">MTTSFKLNINPYVLLYITLAFIVASSKHLIIYNEETLVVICFFGFIYSIKHYFGDTLTASIQERGDAIHEQLEQSYVLQIEQDLAIRQYYQQIIPVSRVLDVLSTSLVEQAGSTQKLAESGLRQQVDYQVYKMYTFLYKLQQSFPQKLQQKIQENVLANIQESLAASKNPIDSIKDAKLKLKQGL</sequence>
<evidence type="ECO:0000256" key="5">
    <source>
        <dbReference type="ARBA" id="ARBA00023065"/>
    </source>
</evidence>
<dbReference type="AlphaFoldDB" id="A0A873HVV5"/>
<keyword evidence="2" id="KW-0813">Transport</keyword>
<comment type="subcellular location">
    <subcellularLocation>
        <location evidence="1">Mitochondrion membrane</location>
    </subcellularLocation>
</comment>
<evidence type="ECO:0000313" key="9">
    <source>
        <dbReference type="EMBL" id="QOZ41728.1"/>
    </source>
</evidence>
<evidence type="ECO:0000256" key="8">
    <source>
        <dbReference type="SAM" id="Phobius"/>
    </source>
</evidence>
<evidence type="ECO:0000256" key="1">
    <source>
        <dbReference type="ARBA" id="ARBA00004325"/>
    </source>
</evidence>
<keyword evidence="4" id="KW-0375">Hydrogen ion transport</keyword>
<dbReference type="InterPro" id="IPR008688">
    <property type="entry name" value="ATP_synth_Bsub_B/MI25"/>
</dbReference>
<reference evidence="9" key="1">
    <citation type="journal article" name="Front. Plant Sci.">
        <title>Sequencing and Analysis of the Complete Organellar Genomes of Prototheca wickerhamii.</title>
        <authorList>
            <person name="Bakula Z."/>
            <person name="Gromadka R."/>
            <person name="Gawor J."/>
            <person name="Siedlecki P."/>
            <person name="Pomorski J.J."/>
            <person name="Maciszewski K."/>
            <person name="Gromadka A."/>
            <person name="Karnkowska A."/>
            <person name="Jagielski T."/>
        </authorList>
    </citation>
    <scope>NUCLEOTIDE SEQUENCE</scope>
    <source>
        <strain evidence="9">DBVPG</strain>
    </source>
</reference>
<name>A0A873HVV5_PROWI</name>
<evidence type="ECO:0000256" key="6">
    <source>
        <dbReference type="ARBA" id="ARBA00023128"/>
    </source>
</evidence>
<keyword evidence="6 9" id="KW-0496">Mitochondrion</keyword>
<evidence type="ECO:0000256" key="2">
    <source>
        <dbReference type="ARBA" id="ARBA00022448"/>
    </source>
</evidence>
<dbReference type="EMBL" id="MN794237">
    <property type="protein sequence ID" value="QOZ41728.1"/>
    <property type="molecule type" value="Genomic_DNA"/>
</dbReference>
<evidence type="ECO:0000256" key="7">
    <source>
        <dbReference type="ARBA" id="ARBA00023136"/>
    </source>
</evidence>
<geneLocation type="mitochondrion" evidence="9"/>